<evidence type="ECO:0000256" key="1">
    <source>
        <dbReference type="SAM" id="SignalP"/>
    </source>
</evidence>
<comment type="caution">
    <text evidence="3">The sequence shown here is derived from an EMBL/GenBank/DDBJ whole genome shotgun (WGS) entry which is preliminary data.</text>
</comment>
<reference evidence="3 4" key="1">
    <citation type="submission" date="2020-08" db="EMBL/GenBank/DDBJ databases">
        <title>Genomic Encyclopedia of Type Strains, Phase IV (KMG-IV): sequencing the most valuable type-strain genomes for metagenomic binning, comparative biology and taxonomic classification.</title>
        <authorList>
            <person name="Goeker M."/>
        </authorList>
    </citation>
    <scope>NUCLEOTIDE SEQUENCE [LARGE SCALE GENOMIC DNA]</scope>
    <source>
        <strain evidence="3 4">DSM 101730</strain>
    </source>
</reference>
<organism evidence="3 4">
    <name type="scientific">Amaricoccus macauensis</name>
    <dbReference type="NCBI Taxonomy" id="57001"/>
    <lineage>
        <taxon>Bacteria</taxon>
        <taxon>Pseudomonadati</taxon>
        <taxon>Pseudomonadota</taxon>
        <taxon>Alphaproteobacteria</taxon>
        <taxon>Rhodobacterales</taxon>
        <taxon>Paracoccaceae</taxon>
        <taxon>Amaricoccus</taxon>
    </lineage>
</organism>
<dbReference type="Pfam" id="PF13519">
    <property type="entry name" value="VWA_2"/>
    <property type="match status" value="1"/>
</dbReference>
<dbReference type="RefSeq" id="WP_184149741.1">
    <property type="nucleotide sequence ID" value="NZ_JACHFM010000002.1"/>
</dbReference>
<feature type="signal peptide" evidence="1">
    <location>
        <begin position="1"/>
        <end position="24"/>
    </location>
</feature>
<proteinExistence type="predicted"/>
<dbReference type="AlphaFoldDB" id="A0A840SHY3"/>
<dbReference type="SUPFAM" id="SSF53300">
    <property type="entry name" value="vWA-like"/>
    <property type="match status" value="1"/>
</dbReference>
<dbReference type="Proteomes" id="UP000549457">
    <property type="component" value="Unassembled WGS sequence"/>
</dbReference>
<dbReference type="InterPro" id="IPR002035">
    <property type="entry name" value="VWF_A"/>
</dbReference>
<feature type="chain" id="PRO_5032658307" description="VWFA domain-containing protein" evidence="1">
    <location>
        <begin position="25"/>
        <end position="497"/>
    </location>
</feature>
<sequence>MTRFPRIVAGSLLLTFISAACVTAQDSTSATMLVYDVSGSMWGRLDDGTTKVESARKVLRDYLASADPETAIGVVAYGHRRKGDCADIELIAPPSTDTKGLADRIDALMPVGKTPLTAAMQQAYEALPKTAEEADLILITDGLETCEGDPCALADELAASGVTVRAHVVGFGLSEEEANTLSCLPEKTGGQLLRPQSGEELKTALTRVSEPVAVKKEPPAEPITQHVDLVTPDDQRIRAEKVTVTAVNDDGEKIGVRYVGGTSFTTELVPGDWTFTAASPDVSGEVSVTLTETTTTDLPVTLKNVTGVVRDPGQVRVDAETTFLIDVESWGPSEYNALFVYPEGAKQRSSLVEEDQMSQEVAGTFWSRPIRLPGPGKYLVGLAPFGAEISEVKNPITVEATFEPQVTITLPSATATRAELLPIEITGGHAHNDNIWFQKPGSNDRLDIVWFSQLWNEEAGRMELRAPKEVGDYTLHYGWQEDGKWVTATEVPLTVTK</sequence>
<dbReference type="PROSITE" id="PS51257">
    <property type="entry name" value="PROKAR_LIPOPROTEIN"/>
    <property type="match status" value="1"/>
</dbReference>
<evidence type="ECO:0000259" key="2">
    <source>
        <dbReference type="PROSITE" id="PS50234"/>
    </source>
</evidence>
<dbReference type="EMBL" id="JACHFM010000002">
    <property type="protein sequence ID" value="MBB5222619.1"/>
    <property type="molecule type" value="Genomic_DNA"/>
</dbReference>
<dbReference type="Gene3D" id="3.40.50.410">
    <property type="entry name" value="von Willebrand factor, type A domain"/>
    <property type="match status" value="1"/>
</dbReference>
<keyword evidence="1" id="KW-0732">Signal</keyword>
<protein>
    <recommendedName>
        <fullName evidence="2">VWFA domain-containing protein</fullName>
    </recommendedName>
</protein>
<keyword evidence="4" id="KW-1185">Reference proteome</keyword>
<feature type="domain" description="VWFA" evidence="2">
    <location>
        <begin position="30"/>
        <end position="208"/>
    </location>
</feature>
<dbReference type="InterPro" id="IPR036465">
    <property type="entry name" value="vWFA_dom_sf"/>
</dbReference>
<accession>A0A840SHY3</accession>
<evidence type="ECO:0000313" key="4">
    <source>
        <dbReference type="Proteomes" id="UP000549457"/>
    </source>
</evidence>
<evidence type="ECO:0000313" key="3">
    <source>
        <dbReference type="EMBL" id="MBB5222619.1"/>
    </source>
</evidence>
<name>A0A840SHY3_9RHOB</name>
<dbReference type="SMART" id="SM00327">
    <property type="entry name" value="VWA"/>
    <property type="match status" value="1"/>
</dbReference>
<dbReference type="PROSITE" id="PS50234">
    <property type="entry name" value="VWFA"/>
    <property type="match status" value="1"/>
</dbReference>
<gene>
    <name evidence="3" type="ORF">HNP73_002555</name>
</gene>